<keyword evidence="4" id="KW-1185">Reference proteome</keyword>
<gene>
    <name evidence="3" type="ORF">Bequi_05525</name>
</gene>
<protein>
    <submittedName>
        <fullName evidence="3">DUF4229 domain-containing protein</fullName>
    </submittedName>
</protein>
<evidence type="ECO:0000313" key="3">
    <source>
        <dbReference type="EMBL" id="MCL6422850.1"/>
    </source>
</evidence>
<feature type="transmembrane region" description="Helical" evidence="2">
    <location>
        <begin position="5"/>
        <end position="22"/>
    </location>
</feature>
<dbReference type="Proteomes" id="UP001203761">
    <property type="component" value="Unassembled WGS sequence"/>
</dbReference>
<sequence>MRDLLLYSLLRVVILLALWWVLMQLGFGMLLGGVLAVLIAMMLSFLLLDRPRRRAALRLQEADEARRARRGPVRDEDADEEDSLLDEPRG</sequence>
<dbReference type="RefSeq" id="WP_249736964.1">
    <property type="nucleotide sequence ID" value="NZ_JAKNCJ010000002.1"/>
</dbReference>
<evidence type="ECO:0000313" key="4">
    <source>
        <dbReference type="Proteomes" id="UP001203761"/>
    </source>
</evidence>
<feature type="region of interest" description="Disordered" evidence="1">
    <location>
        <begin position="62"/>
        <end position="90"/>
    </location>
</feature>
<keyword evidence="2" id="KW-0812">Transmembrane</keyword>
<feature type="compositionally biased region" description="Acidic residues" evidence="1">
    <location>
        <begin position="76"/>
        <end position="90"/>
    </location>
</feature>
<accession>A0ABT0QYW1</accession>
<evidence type="ECO:0000256" key="2">
    <source>
        <dbReference type="SAM" id="Phobius"/>
    </source>
</evidence>
<dbReference type="InterPro" id="IPR025323">
    <property type="entry name" value="DUF4229"/>
</dbReference>
<reference evidence="3" key="1">
    <citation type="submission" date="2022-02" db="EMBL/GenBank/DDBJ databases">
        <authorList>
            <person name="Lee M."/>
            <person name="Kim S.-J."/>
            <person name="Jung M.-Y."/>
        </authorList>
    </citation>
    <scope>NUCLEOTIDE SEQUENCE</scope>
    <source>
        <strain evidence="3">JHP9</strain>
    </source>
</reference>
<name>A0ABT0QYW1_9MICO</name>
<organism evidence="3 4">
    <name type="scientific">Brachybacterium equifaecis</name>
    <dbReference type="NCBI Taxonomy" id="2910770"/>
    <lineage>
        <taxon>Bacteria</taxon>
        <taxon>Bacillati</taxon>
        <taxon>Actinomycetota</taxon>
        <taxon>Actinomycetes</taxon>
        <taxon>Micrococcales</taxon>
        <taxon>Dermabacteraceae</taxon>
        <taxon>Brachybacterium</taxon>
    </lineage>
</organism>
<feature type="transmembrane region" description="Helical" evidence="2">
    <location>
        <begin position="28"/>
        <end position="48"/>
    </location>
</feature>
<keyword evidence="2" id="KW-0472">Membrane</keyword>
<proteinExistence type="predicted"/>
<evidence type="ECO:0000256" key="1">
    <source>
        <dbReference type="SAM" id="MobiDB-lite"/>
    </source>
</evidence>
<dbReference type="EMBL" id="JAKNCJ010000002">
    <property type="protein sequence ID" value="MCL6422850.1"/>
    <property type="molecule type" value="Genomic_DNA"/>
</dbReference>
<comment type="caution">
    <text evidence="3">The sequence shown here is derived from an EMBL/GenBank/DDBJ whole genome shotgun (WGS) entry which is preliminary data.</text>
</comment>
<dbReference type="Pfam" id="PF14012">
    <property type="entry name" value="DUF4229"/>
    <property type="match status" value="1"/>
</dbReference>
<keyword evidence="2" id="KW-1133">Transmembrane helix</keyword>